<feature type="compositionally biased region" description="Low complexity" evidence="3">
    <location>
        <begin position="268"/>
        <end position="281"/>
    </location>
</feature>
<keyword evidence="2" id="KW-0175">Coiled coil</keyword>
<evidence type="ECO:0000313" key="4">
    <source>
        <dbReference type="EMBL" id="WFC96286.1"/>
    </source>
</evidence>
<feature type="compositionally biased region" description="Basic and acidic residues" evidence="3">
    <location>
        <begin position="242"/>
        <end position="255"/>
    </location>
</feature>
<dbReference type="AlphaFoldDB" id="A0AAF0IQQ1"/>
<dbReference type="InterPro" id="IPR001040">
    <property type="entry name" value="TIF_eIF_4E"/>
</dbReference>
<dbReference type="PANTHER" id="PTHR11960">
    <property type="entry name" value="EUKARYOTIC TRANSLATION INITIATION FACTOR 4E RELATED"/>
    <property type="match status" value="1"/>
</dbReference>
<keyword evidence="1" id="KW-0694">RNA-binding</keyword>
<evidence type="ECO:0000256" key="2">
    <source>
        <dbReference type="SAM" id="Coils"/>
    </source>
</evidence>
<dbReference type="GO" id="GO:0000340">
    <property type="term" value="F:RNA 7-methylguanosine cap binding"/>
    <property type="evidence" value="ECO:0007669"/>
    <property type="project" value="TreeGrafter"/>
</dbReference>
<dbReference type="Pfam" id="PF01652">
    <property type="entry name" value="IF4E"/>
    <property type="match status" value="1"/>
</dbReference>
<feature type="compositionally biased region" description="Basic and acidic residues" evidence="3">
    <location>
        <begin position="176"/>
        <end position="192"/>
    </location>
</feature>
<dbReference type="GO" id="GO:0016281">
    <property type="term" value="C:eukaryotic translation initiation factor 4F complex"/>
    <property type="evidence" value="ECO:0007669"/>
    <property type="project" value="TreeGrafter"/>
</dbReference>
<dbReference type="Proteomes" id="UP001216638">
    <property type="component" value="Chromosome 3"/>
</dbReference>
<dbReference type="InterPro" id="IPR023398">
    <property type="entry name" value="TIF_eIF4e-like"/>
</dbReference>
<dbReference type="Gene3D" id="3.30.760.10">
    <property type="entry name" value="RNA Cap, Translation Initiation Factor Eif4e"/>
    <property type="match status" value="1"/>
</dbReference>
<feature type="compositionally biased region" description="Polar residues" evidence="3">
    <location>
        <begin position="390"/>
        <end position="400"/>
    </location>
</feature>
<sequence length="687" mass="74572">MYQEASSSASNLSTELSNAKKEIALLKKQLTDGLALQQQFVDAQQRQYEDQIAVLTAQLELFQGQSAQTSAEIRRKAAEWDMHLEREREETEQRQKQWAKWDERRKRDGLYYAGDEAAPPATAPQLNSAATEGPMVSQADALSQELAELAAEANEAGIDLNAPRSRRRRAPPDSSEPAKRARTDAHAGDVKTEGADAVALGPLLASESSVTPPERAGTGSVQVDELCECSNAEQLAARYHKDRPGGEETKPGVEKEEGETTNEPTPSLRRLGLAGRLGKAADPTNAPASWAKSSVIPSLNEIRARLNKRGVDVTSSKWSKKGSSPTKEGPPSPSKQHAGVLLEEAGRAKTAPAEAEDSNAPTGPPDSGSQTTITTSTDKQAPPETKEACQNKTQEASSTGVIPAEGVAAEGDKQNDAKPTGPAISEDATSRVSRYPPGSGQEAALAAKSGKKHPLQQAWTLYYDGQSHQKPSSSDQYESKLKCIGHFTTLESFFDTFATLHRPSQLGRNTNYHLFKAGIKPMWEDPANANGGRWILTLREQAHTAGGRAAHEALLDRSWMWLVFGLIGEHFDEHDQVTGAVCSLRAKGDRIALWLRNKEPVEAVNALGDKFLHLLELSNVPSVQLEFSTNDGSKGDYLSVRNTPKPKQDPVAPAQEPALNKWLDSELTLHPTDHAWYYAQQAQGKET</sequence>
<keyword evidence="5" id="KW-1185">Reference proteome</keyword>
<proteinExistence type="inferred from homology"/>
<name>A0AAF0IQQ1_9BASI</name>
<comment type="similarity">
    <text evidence="1">Belongs to the eukaryotic initiation factor 4E family.</text>
</comment>
<evidence type="ECO:0008006" key="6">
    <source>
        <dbReference type="Google" id="ProtNLM"/>
    </source>
</evidence>
<feature type="region of interest" description="Disordered" evidence="3">
    <location>
        <begin position="155"/>
        <end position="192"/>
    </location>
</feature>
<feature type="compositionally biased region" description="Polar residues" evidence="3">
    <location>
        <begin position="367"/>
        <end position="379"/>
    </location>
</feature>
<keyword evidence="1" id="KW-0648">Protein biosynthesis</keyword>
<feature type="compositionally biased region" description="Polar residues" evidence="3">
    <location>
        <begin position="313"/>
        <end position="326"/>
    </location>
</feature>
<dbReference type="GO" id="GO:0003743">
    <property type="term" value="F:translation initiation factor activity"/>
    <property type="evidence" value="ECO:0007669"/>
    <property type="project" value="UniProtKB-KW"/>
</dbReference>
<dbReference type="EMBL" id="CP119953">
    <property type="protein sequence ID" value="WFC96286.1"/>
    <property type="molecule type" value="Genomic_DNA"/>
</dbReference>
<evidence type="ECO:0000256" key="3">
    <source>
        <dbReference type="SAM" id="MobiDB-lite"/>
    </source>
</evidence>
<dbReference type="SUPFAM" id="SSF55418">
    <property type="entry name" value="eIF4e-like"/>
    <property type="match status" value="1"/>
</dbReference>
<feature type="region of interest" description="Disordered" evidence="3">
    <location>
        <begin position="113"/>
        <end position="137"/>
    </location>
</feature>
<feature type="region of interest" description="Disordered" evidence="3">
    <location>
        <begin position="238"/>
        <end position="451"/>
    </location>
</feature>
<organism evidence="4 5">
    <name type="scientific">Malassezia brasiliensis</name>
    <dbReference type="NCBI Taxonomy" id="1821822"/>
    <lineage>
        <taxon>Eukaryota</taxon>
        <taxon>Fungi</taxon>
        <taxon>Dikarya</taxon>
        <taxon>Basidiomycota</taxon>
        <taxon>Ustilaginomycotina</taxon>
        <taxon>Malasseziomycetes</taxon>
        <taxon>Malasseziales</taxon>
        <taxon>Malasseziaceae</taxon>
        <taxon>Malassezia</taxon>
    </lineage>
</organism>
<keyword evidence="1" id="KW-0396">Initiation factor</keyword>
<protein>
    <recommendedName>
        <fullName evidence="6">Eukaryotic translation initiation factor 4E type 2</fullName>
    </recommendedName>
</protein>
<evidence type="ECO:0000256" key="1">
    <source>
        <dbReference type="RuleBase" id="RU004374"/>
    </source>
</evidence>
<reference evidence="4" key="1">
    <citation type="submission" date="2023-03" db="EMBL/GenBank/DDBJ databases">
        <title>Mating type loci evolution in Malassezia.</title>
        <authorList>
            <person name="Coelho M.A."/>
        </authorList>
    </citation>
    <scope>NUCLEOTIDE SEQUENCE</scope>
    <source>
        <strain evidence="4">CBS 14135</strain>
    </source>
</reference>
<feature type="coiled-coil region" evidence="2">
    <location>
        <begin position="2"/>
        <end position="29"/>
    </location>
</feature>
<evidence type="ECO:0000313" key="5">
    <source>
        <dbReference type="Proteomes" id="UP001216638"/>
    </source>
</evidence>
<gene>
    <name evidence="4" type="ORF">MBRA1_002943</name>
</gene>
<dbReference type="PANTHER" id="PTHR11960:SF73">
    <property type="entry name" value="TRANSLATION INITIATION FACTOR 4E, PUTATIVE-RELATED"/>
    <property type="match status" value="1"/>
</dbReference>
<accession>A0AAF0IQQ1</accession>